<dbReference type="Gene3D" id="1.25.40.10">
    <property type="entry name" value="Tetratricopeptide repeat domain"/>
    <property type="match status" value="3"/>
</dbReference>
<feature type="repeat" description="PPR" evidence="3">
    <location>
        <begin position="390"/>
        <end position="425"/>
    </location>
</feature>
<proteinExistence type="inferred from homology"/>
<feature type="repeat" description="PPR" evidence="3">
    <location>
        <begin position="285"/>
        <end position="319"/>
    </location>
</feature>
<dbReference type="PANTHER" id="PTHR47447">
    <property type="entry name" value="OS03G0856100 PROTEIN"/>
    <property type="match status" value="1"/>
</dbReference>
<evidence type="ECO:0000256" key="3">
    <source>
        <dbReference type="PROSITE-ProRule" id="PRU00708"/>
    </source>
</evidence>
<dbReference type="Gramene" id="KMT14277">
    <property type="protein sequence ID" value="KMT14277"/>
    <property type="gene ID" value="BVRB_4g076330"/>
</dbReference>
<dbReference type="PROSITE" id="PS51746">
    <property type="entry name" value="PPM_2"/>
    <property type="match status" value="1"/>
</dbReference>
<evidence type="ECO:0000259" key="4">
    <source>
        <dbReference type="PROSITE" id="PS51746"/>
    </source>
</evidence>
<sequence length="607" mass="66834">MEESLVVDFSPDFILTCRVRLRISAPVLDVLTKRLDCCLIIKLSEVKRVKMRGESKLGAAALLSLSSICGAEGNLVRTSVYNSHNFFLGFRNYSNCTTDVAVDDSRLLLRSMKQQCKLGFIKIEHVVSLFHDMKSLSPLPSIIDFSQLFTAMCKMKPHPPFSTVISLHRQLLLSCLRPDHYSLNILANCYCRLGHVNFGFSILAYIIKLGYQPDIVTFSTIINGLVQSDHLDQAVELLNKIVKLGFQPDLVVYGTMFKGLCRASNNAGALKLLRNMESHGHYTPNVVIYNTIIDSLCKDKLLPQALSLLAEMKTKGIQPDVVTYSTLIRGMCSLGQWKDAEKLLTEMLGNNITPGVYTYNILIDMYCKEGKVGEARDIFEYMIKRGQVPNIITYNALIDGYCLRGQMDKAERSIGDTNVGEFIVPVPHVKQVKLSDAGGRLVIASDGIWDTLSSDAAAKACRGLPADLAAKLVVKEALRSRGLKDDTTCLVVDIIPSVHPVLPPLPQKKHHGLSGLIFGKKSHNLASKSSKLSAVGAVEELFEEGSAMLEESVSGGSVFLSWVLDHVDHSSGDQSIYQLEESPQLVLLQVPSSFSCVEKINQPIIAG</sequence>
<dbReference type="NCBIfam" id="TIGR00756">
    <property type="entry name" value="PPR"/>
    <property type="match status" value="6"/>
</dbReference>
<dbReference type="PROSITE" id="PS51375">
    <property type="entry name" value="PPR"/>
    <property type="match status" value="7"/>
</dbReference>
<dbReference type="InterPro" id="IPR036457">
    <property type="entry name" value="PPM-type-like_dom_sf"/>
</dbReference>
<dbReference type="InterPro" id="IPR011990">
    <property type="entry name" value="TPR-like_helical_dom_sf"/>
</dbReference>
<gene>
    <name evidence="5" type="ORF">BVRB_4g076330</name>
</gene>
<dbReference type="ExpressionAtlas" id="A0A0J8CLA9">
    <property type="expression patterns" value="baseline"/>
</dbReference>
<evidence type="ECO:0000313" key="6">
    <source>
        <dbReference type="Proteomes" id="UP000035740"/>
    </source>
</evidence>
<keyword evidence="6" id="KW-1185">Reference proteome</keyword>
<evidence type="ECO:0000256" key="1">
    <source>
        <dbReference type="ARBA" id="ARBA00007626"/>
    </source>
</evidence>
<keyword evidence="2" id="KW-0677">Repeat</keyword>
<dbReference type="Proteomes" id="UP000035740">
    <property type="component" value="Chromosome 4"/>
</dbReference>
<feature type="repeat" description="PPR" evidence="3">
    <location>
        <begin position="320"/>
        <end position="354"/>
    </location>
</feature>
<organism evidence="5 6">
    <name type="scientific">Beta vulgaris subsp. vulgaris</name>
    <name type="common">Beet</name>
    <dbReference type="NCBI Taxonomy" id="3555"/>
    <lineage>
        <taxon>Eukaryota</taxon>
        <taxon>Viridiplantae</taxon>
        <taxon>Streptophyta</taxon>
        <taxon>Embryophyta</taxon>
        <taxon>Tracheophyta</taxon>
        <taxon>Spermatophyta</taxon>
        <taxon>Magnoliopsida</taxon>
        <taxon>eudicotyledons</taxon>
        <taxon>Gunneridae</taxon>
        <taxon>Pentapetalae</taxon>
        <taxon>Caryophyllales</taxon>
        <taxon>Chenopodiaceae</taxon>
        <taxon>Betoideae</taxon>
        <taxon>Beta</taxon>
    </lineage>
</organism>
<comment type="similarity">
    <text evidence="1">Belongs to the PPR family. P subfamily.</text>
</comment>
<reference evidence="5 6" key="1">
    <citation type="journal article" date="2014" name="Nature">
        <title>The genome of the recently domesticated crop plant sugar beet (Beta vulgaris).</title>
        <authorList>
            <person name="Dohm J.C."/>
            <person name="Minoche A.E."/>
            <person name="Holtgrawe D."/>
            <person name="Capella-Gutierrez S."/>
            <person name="Zakrzewski F."/>
            <person name="Tafer H."/>
            <person name="Rupp O."/>
            <person name="Sorensen T.R."/>
            <person name="Stracke R."/>
            <person name="Reinhardt R."/>
            <person name="Goesmann A."/>
            <person name="Kraft T."/>
            <person name="Schulz B."/>
            <person name="Stadler P.F."/>
            <person name="Schmidt T."/>
            <person name="Gabaldon T."/>
            <person name="Lehrach H."/>
            <person name="Weisshaar B."/>
            <person name="Himmelbauer H."/>
        </authorList>
    </citation>
    <scope>NUCLEOTIDE SEQUENCE [LARGE SCALE GENOMIC DNA]</scope>
    <source>
        <tissue evidence="5">Taproot</tissue>
    </source>
</reference>
<protein>
    <recommendedName>
        <fullName evidence="4">PPM-type phosphatase domain-containing protein</fullName>
    </recommendedName>
</protein>
<feature type="repeat" description="PPR" evidence="3">
    <location>
        <begin position="249"/>
        <end position="283"/>
    </location>
</feature>
<dbReference type="PANTHER" id="PTHR47447:SF28">
    <property type="entry name" value="PENTACOTRIPEPTIDE-REPEAT REGION OF PRORP DOMAIN-CONTAINING PROTEIN"/>
    <property type="match status" value="1"/>
</dbReference>
<feature type="domain" description="PPM-type phosphatase" evidence="4">
    <location>
        <begin position="368"/>
        <end position="494"/>
    </location>
</feature>
<dbReference type="Pfam" id="PF13041">
    <property type="entry name" value="PPR_2"/>
    <property type="match status" value="3"/>
</dbReference>
<dbReference type="Pfam" id="PF00481">
    <property type="entry name" value="PP2C"/>
    <property type="match status" value="1"/>
</dbReference>
<feature type="repeat" description="PPR" evidence="3">
    <location>
        <begin position="179"/>
        <end position="213"/>
    </location>
</feature>
<dbReference type="SUPFAM" id="SSF81901">
    <property type="entry name" value="HCP-like"/>
    <property type="match status" value="1"/>
</dbReference>
<feature type="repeat" description="PPR" evidence="3">
    <location>
        <begin position="355"/>
        <end position="389"/>
    </location>
</feature>
<dbReference type="EMBL" id="KQ090068">
    <property type="protein sequence ID" value="KMT14277.1"/>
    <property type="molecule type" value="Genomic_DNA"/>
</dbReference>
<evidence type="ECO:0000313" key="5">
    <source>
        <dbReference type="EMBL" id="KMT14277.1"/>
    </source>
</evidence>
<accession>A0A0J8CLA9</accession>
<dbReference type="OrthoDB" id="185373at2759"/>
<name>A0A0J8CLA9_BETVV</name>
<dbReference type="SUPFAM" id="SSF81606">
    <property type="entry name" value="PP2C-like"/>
    <property type="match status" value="1"/>
</dbReference>
<dbReference type="InterPro" id="IPR002885">
    <property type="entry name" value="PPR_rpt"/>
</dbReference>
<dbReference type="AlphaFoldDB" id="A0A0J8CLA9"/>
<feature type="repeat" description="PPR" evidence="3">
    <location>
        <begin position="214"/>
        <end position="248"/>
    </location>
</feature>
<evidence type="ECO:0000256" key="2">
    <source>
        <dbReference type="ARBA" id="ARBA00022737"/>
    </source>
</evidence>
<dbReference type="Pfam" id="PF01535">
    <property type="entry name" value="PPR"/>
    <property type="match status" value="1"/>
</dbReference>
<dbReference type="InterPro" id="IPR001932">
    <property type="entry name" value="PPM-type_phosphatase-like_dom"/>
</dbReference>